<protein>
    <submittedName>
        <fullName evidence="5">Molybdate ABC transporter substrate-binding protein</fullName>
    </submittedName>
</protein>
<dbReference type="InterPro" id="IPR005950">
    <property type="entry name" value="ModA"/>
</dbReference>
<keyword evidence="3 4" id="KW-0732">Signal</keyword>
<keyword evidence="2" id="KW-0479">Metal-binding</keyword>
<evidence type="ECO:0000256" key="2">
    <source>
        <dbReference type="ARBA" id="ARBA00022723"/>
    </source>
</evidence>
<dbReference type="PROSITE" id="PS51257">
    <property type="entry name" value="PROKAR_LIPOPROTEIN"/>
    <property type="match status" value="1"/>
</dbReference>
<gene>
    <name evidence="5" type="primary">modA</name>
    <name evidence="5" type="ORF">ACFSUN_00955</name>
</gene>
<feature type="chain" id="PRO_5045890929" evidence="4">
    <location>
        <begin position="19"/>
        <end position="260"/>
    </location>
</feature>
<evidence type="ECO:0000313" key="5">
    <source>
        <dbReference type="EMBL" id="MFD2627355.1"/>
    </source>
</evidence>
<organism evidence="5 6">
    <name type="scientific">Oceanobacillus kapialis</name>
    <dbReference type="NCBI Taxonomy" id="481353"/>
    <lineage>
        <taxon>Bacteria</taxon>
        <taxon>Bacillati</taxon>
        <taxon>Bacillota</taxon>
        <taxon>Bacilli</taxon>
        <taxon>Bacillales</taxon>
        <taxon>Bacillaceae</taxon>
        <taxon>Oceanobacillus</taxon>
    </lineage>
</organism>
<evidence type="ECO:0000313" key="6">
    <source>
        <dbReference type="Proteomes" id="UP001597451"/>
    </source>
</evidence>
<dbReference type="PIRSF" id="PIRSF004846">
    <property type="entry name" value="ModA"/>
    <property type="match status" value="1"/>
</dbReference>
<dbReference type="InterPro" id="IPR050682">
    <property type="entry name" value="ModA/WtpA"/>
</dbReference>
<dbReference type="Pfam" id="PF13531">
    <property type="entry name" value="SBP_bac_11"/>
    <property type="match status" value="1"/>
</dbReference>
<evidence type="ECO:0000256" key="1">
    <source>
        <dbReference type="ARBA" id="ARBA00009175"/>
    </source>
</evidence>
<dbReference type="Proteomes" id="UP001597451">
    <property type="component" value="Unassembled WGS sequence"/>
</dbReference>
<dbReference type="RefSeq" id="WP_379559984.1">
    <property type="nucleotide sequence ID" value="NZ_JBHUMX010000002.1"/>
</dbReference>
<comment type="similarity">
    <text evidence="1">Belongs to the bacterial solute-binding protein ModA family.</text>
</comment>
<dbReference type="SUPFAM" id="SSF53850">
    <property type="entry name" value="Periplasmic binding protein-like II"/>
    <property type="match status" value="1"/>
</dbReference>
<evidence type="ECO:0000256" key="4">
    <source>
        <dbReference type="SAM" id="SignalP"/>
    </source>
</evidence>
<evidence type="ECO:0000256" key="3">
    <source>
        <dbReference type="ARBA" id="ARBA00022729"/>
    </source>
</evidence>
<dbReference type="NCBIfam" id="TIGR01256">
    <property type="entry name" value="modA"/>
    <property type="match status" value="1"/>
</dbReference>
<name>A0ABW5PW29_9BACI</name>
<dbReference type="EMBL" id="JBHUMX010000002">
    <property type="protein sequence ID" value="MFD2627355.1"/>
    <property type="molecule type" value="Genomic_DNA"/>
</dbReference>
<keyword evidence="6" id="KW-1185">Reference proteome</keyword>
<comment type="caution">
    <text evidence="5">The sequence shown here is derived from an EMBL/GenBank/DDBJ whole genome shotgun (WGS) entry which is preliminary data.</text>
</comment>
<sequence>MRLFLILLIGLVSLTACSNDPNDSFIKSTEETHLLLAATSSMSHVLPDVIEAFEEENPYITITVDYGPSGELAQQIQQGAPVDLFISGNQEWMDMLADQSMIVADSRTNFATNQLVFAGTAGEDVSISSLEALQQGTFDKIVLGQPETSPVGTYAKQALQSANLWEPLSDSFLYAKDLAQVVTFIESGKVDAGFVYYSDVIETDRVEMIFPVDSELHNSIEFPAAITTISTNHADSNRFITYLKSDEAATILEEHGFNRE</sequence>
<proteinExistence type="inferred from homology"/>
<feature type="signal peptide" evidence="4">
    <location>
        <begin position="1"/>
        <end position="18"/>
    </location>
</feature>
<accession>A0ABW5PW29</accession>
<dbReference type="Gene3D" id="3.40.190.10">
    <property type="entry name" value="Periplasmic binding protein-like II"/>
    <property type="match status" value="2"/>
</dbReference>
<reference evidence="6" key="1">
    <citation type="journal article" date="2019" name="Int. J. Syst. Evol. Microbiol.">
        <title>The Global Catalogue of Microorganisms (GCM) 10K type strain sequencing project: providing services to taxonomists for standard genome sequencing and annotation.</title>
        <authorList>
            <consortium name="The Broad Institute Genomics Platform"/>
            <consortium name="The Broad Institute Genome Sequencing Center for Infectious Disease"/>
            <person name="Wu L."/>
            <person name="Ma J."/>
        </authorList>
    </citation>
    <scope>NUCLEOTIDE SEQUENCE [LARGE SCALE GENOMIC DNA]</scope>
    <source>
        <strain evidence="6">TISTR 1858</strain>
    </source>
</reference>
<dbReference type="PANTHER" id="PTHR30632">
    <property type="entry name" value="MOLYBDATE-BINDING PERIPLASMIC PROTEIN"/>
    <property type="match status" value="1"/>
</dbReference>
<dbReference type="PANTHER" id="PTHR30632:SF0">
    <property type="entry name" value="SULFATE-BINDING PROTEIN"/>
    <property type="match status" value="1"/>
</dbReference>